<dbReference type="Gene3D" id="3.40.50.720">
    <property type="entry name" value="NAD(P)-binding Rossmann-like Domain"/>
    <property type="match status" value="1"/>
</dbReference>
<comment type="similarity">
    <text evidence="1">Belongs to the short-chain dehydrogenases/reductases (SDR) family.</text>
</comment>
<dbReference type="STRING" id="653667.S9W473"/>
<evidence type="ECO:0000256" key="2">
    <source>
        <dbReference type="ARBA" id="ARBA00022857"/>
    </source>
</evidence>
<dbReference type="GO" id="GO:0016491">
    <property type="term" value="F:oxidoreductase activity"/>
    <property type="evidence" value="ECO:0007669"/>
    <property type="project" value="UniProtKB-KW"/>
</dbReference>
<dbReference type="InterPro" id="IPR036291">
    <property type="entry name" value="NAD(P)-bd_dom_sf"/>
</dbReference>
<dbReference type="PANTHER" id="PTHR43639">
    <property type="entry name" value="OXIDOREDUCTASE, SHORT-CHAIN DEHYDROGENASE/REDUCTASE FAMILY (AFU_ORTHOLOGUE AFUA_5G02870)"/>
    <property type="match status" value="1"/>
</dbReference>
<dbReference type="InterPro" id="IPR002347">
    <property type="entry name" value="SDR_fam"/>
</dbReference>
<evidence type="ECO:0000256" key="1">
    <source>
        <dbReference type="ARBA" id="ARBA00006484"/>
    </source>
</evidence>
<gene>
    <name evidence="4" type="ORF">SPOG_02124</name>
</gene>
<dbReference type="OMA" id="EATWING"/>
<accession>S9W473</accession>
<evidence type="ECO:0000313" key="5">
    <source>
        <dbReference type="Proteomes" id="UP000015464"/>
    </source>
</evidence>
<dbReference type="GeneID" id="25036448"/>
<dbReference type="PRINTS" id="PR00081">
    <property type="entry name" value="GDHRDH"/>
</dbReference>
<dbReference type="OrthoDB" id="417891at2759"/>
<keyword evidence="3" id="KW-0560">Oxidoreductase</keyword>
<dbReference type="InterPro" id="IPR020904">
    <property type="entry name" value="Sc_DH/Rdtase_CS"/>
</dbReference>
<dbReference type="PANTHER" id="PTHR43639:SF1">
    <property type="entry name" value="SHORT-CHAIN DEHYDROGENASE_REDUCTASE FAMILY PROTEIN"/>
    <property type="match status" value="1"/>
</dbReference>
<sequence>MAEAVVPYLPKNGGRIIIIGSIAGRNAVPQIPLYCASKAAIEGFTRCWAAELGPQGHTVNQVNPGAVDTDMLKGLGEGAKAFAENTPFENRFGLPQDIADVVAFLVDESSRWITGQVISASGGLRILEDIFVTVEVSHVIAIV</sequence>
<organism evidence="4 5">
    <name type="scientific">Schizosaccharomyces cryophilus (strain OY26 / ATCC MYA-4695 / CBS 11777 / NBRC 106824 / NRRL Y48691)</name>
    <name type="common">Fission yeast</name>
    <dbReference type="NCBI Taxonomy" id="653667"/>
    <lineage>
        <taxon>Eukaryota</taxon>
        <taxon>Fungi</taxon>
        <taxon>Dikarya</taxon>
        <taxon>Ascomycota</taxon>
        <taxon>Taphrinomycotina</taxon>
        <taxon>Schizosaccharomycetes</taxon>
        <taxon>Schizosaccharomycetales</taxon>
        <taxon>Schizosaccharomycetaceae</taxon>
        <taxon>Schizosaccharomyces</taxon>
    </lineage>
</organism>
<evidence type="ECO:0000256" key="3">
    <source>
        <dbReference type="ARBA" id="ARBA00023002"/>
    </source>
</evidence>
<evidence type="ECO:0000313" key="4">
    <source>
        <dbReference type="EMBL" id="EPY52805.1"/>
    </source>
</evidence>
<dbReference type="SUPFAM" id="SSF51735">
    <property type="entry name" value="NAD(P)-binding Rossmann-fold domains"/>
    <property type="match status" value="1"/>
</dbReference>
<name>S9W473_SCHCR</name>
<keyword evidence="2" id="KW-0521">NADP</keyword>
<protein>
    <submittedName>
        <fullName evidence="4">Uncharacterized protein</fullName>
    </submittedName>
</protein>
<dbReference type="AlphaFoldDB" id="S9W473"/>
<dbReference type="RefSeq" id="XP_013022683.1">
    <property type="nucleotide sequence ID" value="XM_013167229.1"/>
</dbReference>
<reference evidence="4 5" key="1">
    <citation type="journal article" date="2011" name="Science">
        <title>Comparative functional genomics of the fission yeasts.</title>
        <authorList>
            <person name="Rhind N."/>
            <person name="Chen Z."/>
            <person name="Yassour M."/>
            <person name="Thompson D.A."/>
            <person name="Haas B.J."/>
            <person name="Habib N."/>
            <person name="Wapinski I."/>
            <person name="Roy S."/>
            <person name="Lin M.F."/>
            <person name="Heiman D.I."/>
            <person name="Young S.K."/>
            <person name="Furuya K."/>
            <person name="Guo Y."/>
            <person name="Pidoux A."/>
            <person name="Chen H.M."/>
            <person name="Robbertse B."/>
            <person name="Goldberg J.M."/>
            <person name="Aoki K."/>
            <person name="Bayne E.H."/>
            <person name="Berlin A.M."/>
            <person name="Desjardins C.A."/>
            <person name="Dobbs E."/>
            <person name="Dukaj L."/>
            <person name="Fan L."/>
            <person name="FitzGerald M.G."/>
            <person name="French C."/>
            <person name="Gujja S."/>
            <person name="Hansen K."/>
            <person name="Keifenheim D."/>
            <person name="Levin J.Z."/>
            <person name="Mosher R.A."/>
            <person name="Mueller C.A."/>
            <person name="Pfiffner J."/>
            <person name="Priest M."/>
            <person name="Russ C."/>
            <person name="Smialowska A."/>
            <person name="Swoboda P."/>
            <person name="Sykes S.M."/>
            <person name="Vaughn M."/>
            <person name="Vengrova S."/>
            <person name="Yoder R."/>
            <person name="Zeng Q."/>
            <person name="Allshire R."/>
            <person name="Baulcombe D."/>
            <person name="Birren B.W."/>
            <person name="Brown W."/>
            <person name="Ekwall K."/>
            <person name="Kellis M."/>
            <person name="Leatherwood J."/>
            <person name="Levin H."/>
            <person name="Margalit H."/>
            <person name="Martienssen R."/>
            <person name="Nieduszynski C.A."/>
            <person name="Spatafora J.W."/>
            <person name="Friedman N."/>
            <person name="Dalgaard J.Z."/>
            <person name="Baumann P."/>
            <person name="Niki H."/>
            <person name="Regev A."/>
            <person name="Nusbaum C."/>
        </authorList>
    </citation>
    <scope>NUCLEOTIDE SEQUENCE [LARGE SCALE GENOMIC DNA]</scope>
    <source>
        <strain evidence="5">OY26 / ATCC MYA-4695 / CBS 11777 / NBRC 106824 / NRRL Y48691</strain>
    </source>
</reference>
<dbReference type="eggNOG" id="KOG0725">
    <property type="taxonomic scope" value="Eukaryota"/>
</dbReference>
<dbReference type="EMBL" id="KE546989">
    <property type="protein sequence ID" value="EPY52805.1"/>
    <property type="molecule type" value="Genomic_DNA"/>
</dbReference>
<dbReference type="PRINTS" id="PR00080">
    <property type="entry name" value="SDRFAMILY"/>
</dbReference>
<keyword evidence="5" id="KW-1185">Reference proteome</keyword>
<dbReference type="Pfam" id="PF13561">
    <property type="entry name" value="adh_short_C2"/>
    <property type="match status" value="1"/>
</dbReference>
<dbReference type="HOGENOM" id="CLU_010194_47_4_1"/>
<dbReference type="Proteomes" id="UP000015464">
    <property type="component" value="Unassembled WGS sequence"/>
</dbReference>
<proteinExistence type="inferred from homology"/>
<dbReference type="PROSITE" id="PS00061">
    <property type="entry name" value="ADH_SHORT"/>
    <property type="match status" value="1"/>
</dbReference>